<name>A0ACB8YE87_9ASTR</name>
<accession>A0ACB8YE87</accession>
<evidence type="ECO:0000313" key="1">
    <source>
        <dbReference type="EMBL" id="KAI3683239.1"/>
    </source>
</evidence>
<keyword evidence="2" id="KW-1185">Reference proteome</keyword>
<sequence length="302" mass="33081">MESRAERYLPNQALTSITTTLSLSLPPTPYLFPHHQSPFFLPLLHPLQFLQSISMVRSPCCEKDHTNKGAWTKEEDERLVTYINAHGEGSWRSLPKSAGLNRCGKSCRLRWINYLRPDLKRGNFTPQEDQLIVSLHAVLGNKWSMIASRLPGRTDNEIKNYWNTHIKRKLSANHPTTTTNVVTTVQQTPVVLPEYTAQVVESSNSGGGGGGASASSSTTSGLSSEEYTPVVNAAQPEINLELSIGLPVVSEVSNQKTVAVAVAAAVPVPPLPSVSPFSFYQESSNGGCSLLFNNEHSISIWR</sequence>
<organism evidence="1 2">
    <name type="scientific">Smallanthus sonchifolius</name>
    <dbReference type="NCBI Taxonomy" id="185202"/>
    <lineage>
        <taxon>Eukaryota</taxon>
        <taxon>Viridiplantae</taxon>
        <taxon>Streptophyta</taxon>
        <taxon>Embryophyta</taxon>
        <taxon>Tracheophyta</taxon>
        <taxon>Spermatophyta</taxon>
        <taxon>Magnoliopsida</taxon>
        <taxon>eudicotyledons</taxon>
        <taxon>Gunneridae</taxon>
        <taxon>Pentapetalae</taxon>
        <taxon>asterids</taxon>
        <taxon>campanulids</taxon>
        <taxon>Asterales</taxon>
        <taxon>Asteraceae</taxon>
        <taxon>Asteroideae</taxon>
        <taxon>Heliantheae alliance</taxon>
        <taxon>Millerieae</taxon>
        <taxon>Smallanthus</taxon>
    </lineage>
</organism>
<gene>
    <name evidence="1" type="ORF">L1987_83740</name>
</gene>
<proteinExistence type="predicted"/>
<reference evidence="2" key="1">
    <citation type="journal article" date="2022" name="Mol. Ecol. Resour.">
        <title>The genomes of chicory, endive, great burdock and yacon provide insights into Asteraceae palaeo-polyploidization history and plant inulin production.</title>
        <authorList>
            <person name="Fan W."/>
            <person name="Wang S."/>
            <person name="Wang H."/>
            <person name="Wang A."/>
            <person name="Jiang F."/>
            <person name="Liu H."/>
            <person name="Zhao H."/>
            <person name="Xu D."/>
            <person name="Zhang Y."/>
        </authorList>
    </citation>
    <scope>NUCLEOTIDE SEQUENCE [LARGE SCALE GENOMIC DNA]</scope>
    <source>
        <strain evidence="2">cv. Yunnan</strain>
    </source>
</reference>
<evidence type="ECO:0000313" key="2">
    <source>
        <dbReference type="Proteomes" id="UP001056120"/>
    </source>
</evidence>
<reference evidence="1 2" key="2">
    <citation type="journal article" date="2022" name="Mol. Ecol. Resour.">
        <title>The genomes of chicory, endive, great burdock and yacon provide insights into Asteraceae paleo-polyploidization history and plant inulin production.</title>
        <authorList>
            <person name="Fan W."/>
            <person name="Wang S."/>
            <person name="Wang H."/>
            <person name="Wang A."/>
            <person name="Jiang F."/>
            <person name="Liu H."/>
            <person name="Zhao H."/>
            <person name="Xu D."/>
            <person name="Zhang Y."/>
        </authorList>
    </citation>
    <scope>NUCLEOTIDE SEQUENCE [LARGE SCALE GENOMIC DNA]</scope>
    <source>
        <strain evidence="2">cv. Yunnan</strain>
        <tissue evidence="1">Leaves</tissue>
    </source>
</reference>
<dbReference type="EMBL" id="CM042045">
    <property type="protein sequence ID" value="KAI3683239.1"/>
    <property type="molecule type" value="Genomic_DNA"/>
</dbReference>
<comment type="caution">
    <text evidence="1">The sequence shown here is derived from an EMBL/GenBank/DDBJ whole genome shotgun (WGS) entry which is preliminary data.</text>
</comment>
<protein>
    <submittedName>
        <fullName evidence="1">Uncharacterized protein</fullName>
    </submittedName>
</protein>
<dbReference type="Proteomes" id="UP001056120">
    <property type="component" value="Linkage Group LG28"/>
</dbReference>